<proteinExistence type="predicted"/>
<reference evidence="1" key="2">
    <citation type="submission" date="2021-09" db="EMBL/GenBank/DDBJ databases">
        <authorList>
            <person name="Gilroy R."/>
        </authorList>
    </citation>
    <scope>NUCLEOTIDE SEQUENCE</scope>
    <source>
        <strain evidence="1">1277</strain>
    </source>
</reference>
<dbReference type="GO" id="GO:0003676">
    <property type="term" value="F:nucleic acid binding"/>
    <property type="evidence" value="ECO:0007669"/>
    <property type="project" value="InterPro"/>
</dbReference>
<evidence type="ECO:0000313" key="1">
    <source>
        <dbReference type="EMBL" id="HJG97095.1"/>
    </source>
</evidence>
<evidence type="ECO:0000313" key="2">
    <source>
        <dbReference type="Proteomes" id="UP000776700"/>
    </source>
</evidence>
<organism evidence="1 2">
    <name type="scientific">Romboutsia timonensis</name>
    <dbReference type="NCBI Taxonomy" id="1776391"/>
    <lineage>
        <taxon>Bacteria</taxon>
        <taxon>Bacillati</taxon>
        <taxon>Bacillota</taxon>
        <taxon>Clostridia</taxon>
        <taxon>Peptostreptococcales</taxon>
        <taxon>Peptostreptococcaceae</taxon>
        <taxon>Romboutsia</taxon>
    </lineage>
</organism>
<accession>A0A921N1Q8</accession>
<dbReference type="Proteomes" id="UP000776700">
    <property type="component" value="Unassembled WGS sequence"/>
</dbReference>
<reference evidence="1" key="1">
    <citation type="journal article" date="2021" name="PeerJ">
        <title>Extensive microbial diversity within the chicken gut microbiome revealed by metagenomics and culture.</title>
        <authorList>
            <person name="Gilroy R."/>
            <person name="Ravi A."/>
            <person name="Getino M."/>
            <person name="Pursley I."/>
            <person name="Horton D.L."/>
            <person name="Alikhan N.F."/>
            <person name="Baker D."/>
            <person name="Gharbi K."/>
            <person name="Hall N."/>
            <person name="Watson M."/>
            <person name="Adriaenssens E.M."/>
            <person name="Foster-Nyarko E."/>
            <person name="Jarju S."/>
            <person name="Secka A."/>
            <person name="Antonio M."/>
            <person name="Oren A."/>
            <person name="Chaudhuri R.R."/>
            <person name="La Ragione R."/>
            <person name="Hildebrand F."/>
            <person name="Pallen M.J."/>
        </authorList>
    </citation>
    <scope>NUCLEOTIDE SEQUENCE</scope>
    <source>
        <strain evidence="1">1277</strain>
    </source>
</reference>
<dbReference type="EMBL" id="DYUB01000260">
    <property type="protein sequence ID" value="HJG97095.1"/>
    <property type="molecule type" value="Genomic_DNA"/>
</dbReference>
<protein>
    <submittedName>
        <fullName evidence="1">Uncharacterized protein</fullName>
    </submittedName>
</protein>
<dbReference type="AlphaFoldDB" id="A0A921N1Q8"/>
<sequence length="139" mass="16262">MIPGEVTGCCVFKDGKPIEFRQLATVNKKTRDYEWDVIEQFIDEIKPDAVIIENYRIYAHKLEQHSSSDVPTLQLIGAIKYMLYKRNIPYKLQMAQQAKGFVTDAKLKEWGMWDIGHKHARDACRHCVYYLVSQKPKKI</sequence>
<comment type="caution">
    <text evidence="1">The sequence shown here is derived from an EMBL/GenBank/DDBJ whole genome shotgun (WGS) entry which is preliminary data.</text>
</comment>
<name>A0A921N1Q8_9FIRM</name>
<dbReference type="InterPro" id="IPR036397">
    <property type="entry name" value="RNaseH_sf"/>
</dbReference>
<gene>
    <name evidence="1" type="ORF">K8V90_08355</name>
</gene>
<dbReference type="Gene3D" id="3.30.420.10">
    <property type="entry name" value="Ribonuclease H-like superfamily/Ribonuclease H"/>
    <property type="match status" value="1"/>
</dbReference>